<dbReference type="Proteomes" id="UP001212803">
    <property type="component" value="Chromosome"/>
</dbReference>
<accession>A0ABY7M262</accession>
<keyword evidence="3" id="KW-0560">Oxidoreductase</keyword>
<dbReference type="PANTHER" id="PTHR30137">
    <property type="entry name" value="LUCIFERASE-LIKE MONOOXYGENASE"/>
    <property type="match status" value="1"/>
</dbReference>
<feature type="domain" description="Luciferase-like" evidence="5">
    <location>
        <begin position="8"/>
        <end position="310"/>
    </location>
</feature>
<protein>
    <submittedName>
        <fullName evidence="6">LLM class flavin-dependent oxidoreductase</fullName>
    </submittedName>
</protein>
<gene>
    <name evidence="6" type="ORF">O0235_08360</name>
</gene>
<dbReference type="EMBL" id="CP115149">
    <property type="protein sequence ID" value="WBL34807.1"/>
    <property type="molecule type" value="Genomic_DNA"/>
</dbReference>
<dbReference type="InterPro" id="IPR036661">
    <property type="entry name" value="Luciferase-like_sf"/>
</dbReference>
<dbReference type="PANTHER" id="PTHR30137:SF16">
    <property type="entry name" value="BLL0895 PROTEIN"/>
    <property type="match status" value="1"/>
</dbReference>
<dbReference type="Gene3D" id="3.20.20.30">
    <property type="entry name" value="Luciferase-like domain"/>
    <property type="match status" value="1"/>
</dbReference>
<evidence type="ECO:0000259" key="5">
    <source>
        <dbReference type="Pfam" id="PF00296"/>
    </source>
</evidence>
<keyword evidence="4" id="KW-0503">Monooxygenase</keyword>
<keyword evidence="2" id="KW-0285">Flavoprotein</keyword>
<evidence type="ECO:0000256" key="4">
    <source>
        <dbReference type="ARBA" id="ARBA00023033"/>
    </source>
</evidence>
<dbReference type="Pfam" id="PF00296">
    <property type="entry name" value="Bac_luciferase"/>
    <property type="match status" value="1"/>
</dbReference>
<evidence type="ECO:0000313" key="7">
    <source>
        <dbReference type="Proteomes" id="UP001212803"/>
    </source>
</evidence>
<reference evidence="6 7" key="1">
    <citation type="journal article" date="2023" name="ISME J.">
        <title>Thermophilic Dehalococcoidia with unusual traits shed light on an unexpected past.</title>
        <authorList>
            <person name="Palmer M."/>
            <person name="Covington J.K."/>
            <person name="Zhou E.M."/>
            <person name="Thomas S.C."/>
            <person name="Habib N."/>
            <person name="Seymour C.O."/>
            <person name="Lai D."/>
            <person name="Johnston J."/>
            <person name="Hashimi A."/>
            <person name="Jiao J.Y."/>
            <person name="Muok A.R."/>
            <person name="Liu L."/>
            <person name="Xian W.D."/>
            <person name="Zhi X.Y."/>
            <person name="Li M.M."/>
            <person name="Silva L.P."/>
            <person name="Bowen B.P."/>
            <person name="Louie K."/>
            <person name="Briegel A."/>
            <person name="Pett-Ridge J."/>
            <person name="Weber P.K."/>
            <person name="Tocheva E.I."/>
            <person name="Woyke T."/>
            <person name="Northen T.R."/>
            <person name="Mayali X."/>
            <person name="Li W.J."/>
            <person name="Hedlund B.P."/>
        </authorList>
    </citation>
    <scope>NUCLEOTIDE SEQUENCE [LARGE SCALE GENOMIC DNA]</scope>
    <source>
        <strain evidence="6 7">YIM 72310</strain>
    </source>
</reference>
<dbReference type="InterPro" id="IPR011251">
    <property type="entry name" value="Luciferase-like_dom"/>
</dbReference>
<dbReference type="InterPro" id="IPR050766">
    <property type="entry name" value="Bact_Lucif_Oxidored"/>
</dbReference>
<evidence type="ECO:0000256" key="2">
    <source>
        <dbReference type="ARBA" id="ARBA00022630"/>
    </source>
</evidence>
<organism evidence="6 7">
    <name type="scientific">Tepidiforma flava</name>
    <dbReference type="NCBI Taxonomy" id="3004094"/>
    <lineage>
        <taxon>Bacteria</taxon>
        <taxon>Bacillati</taxon>
        <taxon>Chloroflexota</taxon>
        <taxon>Tepidiformia</taxon>
        <taxon>Tepidiformales</taxon>
        <taxon>Tepidiformaceae</taxon>
        <taxon>Tepidiforma</taxon>
    </lineage>
</organism>
<evidence type="ECO:0000256" key="3">
    <source>
        <dbReference type="ARBA" id="ARBA00023002"/>
    </source>
</evidence>
<dbReference type="RefSeq" id="WP_270055335.1">
    <property type="nucleotide sequence ID" value="NZ_CP115149.1"/>
</dbReference>
<proteinExistence type="inferred from homology"/>
<dbReference type="SUPFAM" id="SSF51679">
    <property type="entry name" value="Bacterial luciferase-like"/>
    <property type="match status" value="1"/>
</dbReference>
<keyword evidence="7" id="KW-1185">Reference proteome</keyword>
<sequence length="402" mass="44779">MVYRPRRMKFGIFLAPFHRVGENPTLALKRDLQLIEHLDFLGFDEAWIGEHHSYARELIADPMIFIAAAAQRTRRIKLGTGVTSLPYHHPFLVADRMLQLDHMTEGRAMLGCGPGVLTSDAYMMGIDPLVQRRRMDEALGAIMQLLRTREPVTMQTDWFTLRDARLQMANFSDPHLHVAVAASFTPAGPTAAGKYGTGLLSVAGVSHEAFERTWGWVEEAAAASGQTVSRDDWKVVIPVHLSDSKQQAIEDVREGYRRQAYVGDRLNNDSPSAAPPFAGGAPDIEGAMARDGVIVGTPDDAIAAIERIQERSGGIGGLLILAHEWTTTEKTLHSYELFARYVAPRFQGQLEVLEENRNWIETNMGEVFKGTAKAQVQAFADAGKELPEEMRRAMEQMRRARE</sequence>
<comment type="similarity">
    <text evidence="1">Belongs to the bacterial luciferase oxidoreductase family.</text>
</comment>
<evidence type="ECO:0000256" key="1">
    <source>
        <dbReference type="ARBA" id="ARBA00010426"/>
    </source>
</evidence>
<evidence type="ECO:0000313" key="6">
    <source>
        <dbReference type="EMBL" id="WBL34807.1"/>
    </source>
</evidence>
<name>A0ABY7M262_9CHLR</name>